<comment type="caution">
    <text evidence="1">The sequence shown here is derived from an EMBL/GenBank/DDBJ whole genome shotgun (WGS) entry which is preliminary data.</text>
</comment>
<sequence>MTFIWRHLRRLAPDGILDRDFTEFWGFGGGDLIGRDENVGKEGALFRIDDADECSAVQCERPTTKPCEWYAFPTPTAPNHAPQWPLAGAWSR</sequence>
<keyword evidence="2" id="KW-1185">Reference proteome</keyword>
<accession>A0A016VU12</accession>
<proteinExistence type="predicted"/>
<protein>
    <submittedName>
        <fullName evidence="1">Uncharacterized protein</fullName>
    </submittedName>
</protein>
<dbReference type="AlphaFoldDB" id="A0A016VU12"/>
<gene>
    <name evidence="1" type="primary">Acey_s0004.g1918</name>
    <name evidence="1" type="ORF">Y032_0004g1918</name>
</gene>
<dbReference type="Proteomes" id="UP000024635">
    <property type="component" value="Unassembled WGS sequence"/>
</dbReference>
<organism evidence="1 2">
    <name type="scientific">Ancylostoma ceylanicum</name>
    <dbReference type="NCBI Taxonomy" id="53326"/>
    <lineage>
        <taxon>Eukaryota</taxon>
        <taxon>Metazoa</taxon>
        <taxon>Ecdysozoa</taxon>
        <taxon>Nematoda</taxon>
        <taxon>Chromadorea</taxon>
        <taxon>Rhabditida</taxon>
        <taxon>Rhabditina</taxon>
        <taxon>Rhabditomorpha</taxon>
        <taxon>Strongyloidea</taxon>
        <taxon>Ancylostomatidae</taxon>
        <taxon>Ancylostomatinae</taxon>
        <taxon>Ancylostoma</taxon>
    </lineage>
</organism>
<reference evidence="2" key="1">
    <citation type="journal article" date="2015" name="Nat. Genet.">
        <title>The genome and transcriptome of the zoonotic hookworm Ancylostoma ceylanicum identify infection-specific gene families.</title>
        <authorList>
            <person name="Schwarz E.M."/>
            <person name="Hu Y."/>
            <person name="Antoshechkin I."/>
            <person name="Miller M.M."/>
            <person name="Sternberg P.W."/>
            <person name="Aroian R.V."/>
        </authorList>
    </citation>
    <scope>NUCLEOTIDE SEQUENCE</scope>
    <source>
        <strain evidence="2">HY135</strain>
    </source>
</reference>
<name>A0A016VU12_9BILA</name>
<evidence type="ECO:0000313" key="2">
    <source>
        <dbReference type="Proteomes" id="UP000024635"/>
    </source>
</evidence>
<evidence type="ECO:0000313" key="1">
    <source>
        <dbReference type="EMBL" id="EYC31039.1"/>
    </source>
</evidence>
<dbReference type="EMBL" id="JARK01001340">
    <property type="protein sequence ID" value="EYC31039.1"/>
    <property type="molecule type" value="Genomic_DNA"/>
</dbReference>